<evidence type="ECO:0000313" key="13">
    <source>
        <dbReference type="EMBL" id="GEP84803.1"/>
    </source>
</evidence>
<evidence type="ECO:0000256" key="1">
    <source>
        <dbReference type="ARBA" id="ARBA00004651"/>
    </source>
</evidence>
<dbReference type="Pfam" id="PF00664">
    <property type="entry name" value="ABC_membrane"/>
    <property type="match status" value="1"/>
</dbReference>
<accession>A0A512QMX3</accession>
<dbReference type="GO" id="GO:0015421">
    <property type="term" value="F:ABC-type oligopeptide transporter activity"/>
    <property type="evidence" value="ECO:0007669"/>
    <property type="project" value="TreeGrafter"/>
</dbReference>
<dbReference type="PROSITE" id="PS50929">
    <property type="entry name" value="ABC_TM1F"/>
    <property type="match status" value="1"/>
</dbReference>
<keyword evidence="9" id="KW-0175">Coiled coil</keyword>
<name>A0A512QMX3_9STAP</name>
<gene>
    <name evidence="13" type="ORF">SPI02_13880</name>
</gene>
<comment type="subcellular location">
    <subcellularLocation>
        <location evidence="1">Cell membrane</location>
        <topology evidence="1">Multi-pass membrane protein</topology>
    </subcellularLocation>
</comment>
<keyword evidence="7 10" id="KW-0472">Membrane</keyword>
<evidence type="ECO:0000256" key="5">
    <source>
        <dbReference type="ARBA" id="ARBA00022840"/>
    </source>
</evidence>
<evidence type="ECO:0000256" key="2">
    <source>
        <dbReference type="ARBA" id="ARBA00022448"/>
    </source>
</evidence>
<dbReference type="InterPro" id="IPR036640">
    <property type="entry name" value="ABC1_TM_sf"/>
</dbReference>
<dbReference type="RefSeq" id="WP_095103540.1">
    <property type="nucleotide sequence ID" value="NZ_BKAR01000015.1"/>
</dbReference>
<dbReference type="Proteomes" id="UP000321736">
    <property type="component" value="Unassembled WGS sequence"/>
</dbReference>
<keyword evidence="2" id="KW-0813">Transport</keyword>
<feature type="transmembrane region" description="Helical" evidence="10">
    <location>
        <begin position="178"/>
        <end position="196"/>
    </location>
</feature>
<dbReference type="SUPFAM" id="SSF90123">
    <property type="entry name" value="ABC transporter transmembrane region"/>
    <property type="match status" value="1"/>
</dbReference>
<dbReference type="InterPro" id="IPR027417">
    <property type="entry name" value="P-loop_NTPase"/>
</dbReference>
<feature type="transmembrane region" description="Helical" evidence="10">
    <location>
        <begin position="34"/>
        <end position="55"/>
    </location>
</feature>
<evidence type="ECO:0000256" key="4">
    <source>
        <dbReference type="ARBA" id="ARBA00022741"/>
    </source>
</evidence>
<dbReference type="OrthoDB" id="9770415at2"/>
<feature type="transmembrane region" description="Helical" evidence="10">
    <location>
        <begin position="145"/>
        <end position="172"/>
    </location>
</feature>
<protein>
    <submittedName>
        <fullName evidence="13">ABC transporter ATP-binding protein</fullName>
    </submittedName>
</protein>
<comment type="function">
    <text evidence="8">May be involved in multidrug export. Transmembrane domains (TMD) form a pore in the cell membrane and the ATP-binding domain (NBD) is responsible for energy generation.</text>
</comment>
<keyword evidence="3 10" id="KW-0812">Transmembrane</keyword>
<evidence type="ECO:0000256" key="6">
    <source>
        <dbReference type="ARBA" id="ARBA00022989"/>
    </source>
</evidence>
<dbReference type="AlphaFoldDB" id="A0A512QMX3"/>
<evidence type="ECO:0000259" key="12">
    <source>
        <dbReference type="PROSITE" id="PS50929"/>
    </source>
</evidence>
<evidence type="ECO:0000259" key="11">
    <source>
        <dbReference type="PROSITE" id="PS50893"/>
    </source>
</evidence>
<feature type="domain" description="ABC transporter" evidence="11">
    <location>
        <begin position="356"/>
        <end position="590"/>
    </location>
</feature>
<dbReference type="GO" id="GO:0016887">
    <property type="term" value="F:ATP hydrolysis activity"/>
    <property type="evidence" value="ECO:0007669"/>
    <property type="project" value="InterPro"/>
</dbReference>
<dbReference type="PROSITE" id="PS00211">
    <property type="entry name" value="ABC_TRANSPORTER_1"/>
    <property type="match status" value="1"/>
</dbReference>
<dbReference type="InterPro" id="IPR003439">
    <property type="entry name" value="ABC_transporter-like_ATP-bd"/>
</dbReference>
<dbReference type="InterPro" id="IPR003593">
    <property type="entry name" value="AAA+_ATPase"/>
</dbReference>
<keyword evidence="14" id="KW-1185">Reference proteome</keyword>
<dbReference type="Pfam" id="PF00005">
    <property type="entry name" value="ABC_tran"/>
    <property type="match status" value="1"/>
</dbReference>
<evidence type="ECO:0000256" key="9">
    <source>
        <dbReference type="SAM" id="Coils"/>
    </source>
</evidence>
<dbReference type="GO" id="GO:0005886">
    <property type="term" value="C:plasma membrane"/>
    <property type="evidence" value="ECO:0007669"/>
    <property type="project" value="UniProtKB-SubCell"/>
</dbReference>
<evidence type="ECO:0000256" key="3">
    <source>
        <dbReference type="ARBA" id="ARBA00022692"/>
    </source>
</evidence>
<dbReference type="CDD" id="cd03254">
    <property type="entry name" value="ABCC_Glucan_exporter_like"/>
    <property type="match status" value="1"/>
</dbReference>
<evidence type="ECO:0000256" key="10">
    <source>
        <dbReference type="SAM" id="Phobius"/>
    </source>
</evidence>
<comment type="caution">
    <text evidence="13">The sequence shown here is derived from an EMBL/GenBank/DDBJ whole genome shotgun (WGS) entry which is preliminary data.</text>
</comment>
<dbReference type="Gene3D" id="1.20.1560.10">
    <property type="entry name" value="ABC transporter type 1, transmembrane domain"/>
    <property type="match status" value="1"/>
</dbReference>
<feature type="transmembrane region" description="Helical" evidence="10">
    <location>
        <begin position="75"/>
        <end position="97"/>
    </location>
</feature>
<feature type="coiled-coil region" evidence="9">
    <location>
        <begin position="227"/>
        <end position="254"/>
    </location>
</feature>
<proteinExistence type="predicted"/>
<dbReference type="GO" id="GO:0005524">
    <property type="term" value="F:ATP binding"/>
    <property type="evidence" value="ECO:0007669"/>
    <property type="project" value="UniProtKB-KW"/>
</dbReference>
<dbReference type="PANTHER" id="PTHR43394">
    <property type="entry name" value="ATP-DEPENDENT PERMEASE MDL1, MITOCHONDRIAL"/>
    <property type="match status" value="1"/>
</dbReference>
<dbReference type="PROSITE" id="PS50893">
    <property type="entry name" value="ABC_TRANSPORTER_2"/>
    <property type="match status" value="1"/>
</dbReference>
<reference evidence="13 14" key="1">
    <citation type="submission" date="2019-07" db="EMBL/GenBank/DDBJ databases">
        <title>Whole genome shotgun sequence of Staphylococcus piscifermentans NBRC 109625.</title>
        <authorList>
            <person name="Hosoyama A."/>
            <person name="Uohara A."/>
            <person name="Ohji S."/>
            <person name="Ichikawa N."/>
        </authorList>
    </citation>
    <scope>NUCLEOTIDE SEQUENCE [LARGE SCALE GENOMIC DNA]</scope>
    <source>
        <strain evidence="13 14">NBRC 109625</strain>
    </source>
</reference>
<dbReference type="InterPro" id="IPR011527">
    <property type="entry name" value="ABC1_TM_dom"/>
</dbReference>
<keyword evidence="4" id="KW-0547">Nucleotide-binding</keyword>
<dbReference type="Gene3D" id="3.40.50.300">
    <property type="entry name" value="P-loop containing nucleotide triphosphate hydrolases"/>
    <property type="match status" value="1"/>
</dbReference>
<feature type="domain" description="ABC transmembrane type-1" evidence="12">
    <location>
        <begin position="37"/>
        <end position="322"/>
    </location>
</feature>
<dbReference type="InterPro" id="IPR039421">
    <property type="entry name" value="Type_1_exporter"/>
</dbReference>
<dbReference type="SMART" id="SM00382">
    <property type="entry name" value="AAA"/>
    <property type="match status" value="1"/>
</dbReference>
<sequence>MPRHNKAHYDYQLSARDQWRVLMRLIRYTFPFKWMIAAAFGMLAISTAASVATPYIVKVFIDDYLTPRHFPQHEIIWLVVIFIAIELVGAITTYINIYMFQNFAFKIIQQLRIDAFDKIGNLGMKYFDEVPSGSIVSRLTNDTEAIVDMFTGVFASFLMALFTVISSFIMMFILDVRLALMALLFMPIIILVLALYRKYASLFFAEARERLSSLNAKLAESIEGIRMIQVFNQEKRLQEELAEINEEYYQYNLKTIRLDGLLLRPAIGMLSIFATVMILSYFGLLSFSSTVTAGVVYAFVQYMQRFFEPINQVSQNLNIFQQALVAANRVFALLDNDTLEPKQEAVADHLITNGKIEFKDVTFSYDGEHDVLKHITFTANPGETVALVGHTGSGKSTIINLFMRFYEFQHGEICVDGHSIKTIPKEDLKRKVGLVLQDPFIFYGTIFTNIKLYHPTMTFEQVKDAAEFVHADRFINQLPDQYNHKVVEKGSAFSSGERQLIAFARTMAIDPKILILDEATAYIDSETEEQIQDSLKVMRKGRTTLAIAHRLSTIQDADQILVLNKGEIVERGTHETLLKQKGIYYNMFLLQNGQH</sequence>
<evidence type="ECO:0000313" key="14">
    <source>
        <dbReference type="Proteomes" id="UP000321736"/>
    </source>
</evidence>
<dbReference type="CDD" id="cd18544">
    <property type="entry name" value="ABC_6TM_TmrA_like"/>
    <property type="match status" value="1"/>
</dbReference>
<dbReference type="FunFam" id="3.40.50.300:FF:000287">
    <property type="entry name" value="Multidrug ABC transporter ATP-binding protein"/>
    <property type="match status" value="1"/>
</dbReference>
<keyword evidence="6 10" id="KW-1133">Transmembrane helix</keyword>
<organism evidence="13 14">
    <name type="scientific">Staphylococcus piscifermentans</name>
    <dbReference type="NCBI Taxonomy" id="70258"/>
    <lineage>
        <taxon>Bacteria</taxon>
        <taxon>Bacillati</taxon>
        <taxon>Bacillota</taxon>
        <taxon>Bacilli</taxon>
        <taxon>Bacillales</taxon>
        <taxon>Staphylococcaceae</taxon>
        <taxon>Staphylococcus</taxon>
    </lineage>
</organism>
<evidence type="ECO:0000256" key="8">
    <source>
        <dbReference type="ARBA" id="ARBA00025074"/>
    </source>
</evidence>
<evidence type="ECO:0000256" key="7">
    <source>
        <dbReference type="ARBA" id="ARBA00023136"/>
    </source>
</evidence>
<dbReference type="PANTHER" id="PTHR43394:SF1">
    <property type="entry name" value="ATP-BINDING CASSETTE SUB-FAMILY B MEMBER 10, MITOCHONDRIAL"/>
    <property type="match status" value="1"/>
</dbReference>
<dbReference type="InterPro" id="IPR017871">
    <property type="entry name" value="ABC_transporter-like_CS"/>
</dbReference>
<dbReference type="EMBL" id="BKAR01000015">
    <property type="protein sequence ID" value="GEP84803.1"/>
    <property type="molecule type" value="Genomic_DNA"/>
</dbReference>
<keyword evidence="5 13" id="KW-0067">ATP-binding</keyword>
<dbReference type="SUPFAM" id="SSF52540">
    <property type="entry name" value="P-loop containing nucleoside triphosphate hydrolases"/>
    <property type="match status" value="1"/>
</dbReference>